<evidence type="ECO:0000313" key="1">
    <source>
        <dbReference type="EnsemblMetazoa" id="GPAI024636-PA"/>
    </source>
</evidence>
<accession>A0A1A9ZTP6</accession>
<name>A0A1A9ZTP6_GLOPL</name>
<keyword evidence="2" id="KW-1185">Reference proteome</keyword>
<dbReference type="EnsemblMetazoa" id="GPAI024636-RA">
    <property type="protein sequence ID" value="GPAI024636-PA"/>
    <property type="gene ID" value="GPAI024636"/>
</dbReference>
<reference evidence="2" key="1">
    <citation type="submission" date="2014-03" db="EMBL/GenBank/DDBJ databases">
        <authorList>
            <person name="Aksoy S."/>
            <person name="Warren W."/>
            <person name="Wilson R.K."/>
        </authorList>
    </citation>
    <scope>NUCLEOTIDE SEQUENCE [LARGE SCALE GENOMIC DNA]</scope>
    <source>
        <strain evidence="2">IAEA</strain>
    </source>
</reference>
<protein>
    <submittedName>
        <fullName evidence="1">Uncharacterized protein</fullName>
    </submittedName>
</protein>
<sequence>MEIEEEDKPKIFIHFLDDTDPDACQHQENDPNVPKKRMMKSHELCLKVVECFANPICYVNIFINYQHWPPKSRSINVGDIFPINVCSVVGVQSDKRAFEDQQKMHTQLVGPLLGIILNVVIQCVEANLTLGFKATKGNINQRFAVIQRKQKAATPKYLGIISKVNDMKVTFTDI</sequence>
<organism evidence="1 2">
    <name type="scientific">Glossina pallidipes</name>
    <name type="common">Tsetse fly</name>
    <dbReference type="NCBI Taxonomy" id="7398"/>
    <lineage>
        <taxon>Eukaryota</taxon>
        <taxon>Metazoa</taxon>
        <taxon>Ecdysozoa</taxon>
        <taxon>Arthropoda</taxon>
        <taxon>Hexapoda</taxon>
        <taxon>Insecta</taxon>
        <taxon>Pterygota</taxon>
        <taxon>Neoptera</taxon>
        <taxon>Endopterygota</taxon>
        <taxon>Diptera</taxon>
        <taxon>Brachycera</taxon>
        <taxon>Muscomorpha</taxon>
        <taxon>Hippoboscoidea</taxon>
        <taxon>Glossinidae</taxon>
        <taxon>Glossina</taxon>
    </lineage>
</organism>
<evidence type="ECO:0000313" key="2">
    <source>
        <dbReference type="Proteomes" id="UP000092445"/>
    </source>
</evidence>
<proteinExistence type="predicted"/>
<dbReference type="Proteomes" id="UP000092445">
    <property type="component" value="Unassembled WGS sequence"/>
</dbReference>
<dbReference type="VEuPathDB" id="VectorBase:GPAI024636"/>
<reference evidence="1" key="2">
    <citation type="submission" date="2020-05" db="UniProtKB">
        <authorList>
            <consortium name="EnsemblMetazoa"/>
        </authorList>
    </citation>
    <scope>IDENTIFICATION</scope>
    <source>
        <strain evidence="1">IAEA</strain>
    </source>
</reference>
<dbReference type="AlphaFoldDB" id="A0A1A9ZTP6"/>